<dbReference type="CDD" id="cd13536">
    <property type="entry name" value="PBP2_EcModA"/>
    <property type="match status" value="1"/>
</dbReference>
<evidence type="ECO:0000256" key="13">
    <source>
        <dbReference type="PIRSR" id="PIRSR004846-1"/>
    </source>
</evidence>
<sequence length="265" mass="27289">MTVFRRTPSAVAAVSTALGLSLACAAPSTAAAEEITVFAAASLTNALTEIEQAFEAESGHDLAISFAGSSALARQIQQGAPADIFISANAEWMDTLEEEGLLEPDTRFDLLNNSIVLVAHGAEAAPVEIGPDLDLVGLLDGGRLAMALVDAVPAGIYGKASLESLGLWSGVEDQVAQSDNVRTALTLVSTGEAPYGIVYATDAVADDNVTVVGTFPADSHPPIVYPAADLATRDIPAESEFLDYLRGPDARAAFEGQGFVVVGGN</sequence>
<evidence type="ECO:0000256" key="7">
    <source>
        <dbReference type="ARBA" id="ARBA00023136"/>
    </source>
</evidence>
<feature type="binding site" evidence="13">
    <location>
        <position position="69"/>
    </location>
    <ligand>
        <name>molybdate</name>
        <dbReference type="ChEBI" id="CHEBI:36264"/>
    </ligand>
</feature>
<comment type="subcellular location">
    <subcellularLocation>
        <location evidence="1">Cell membrane</location>
    </subcellularLocation>
</comment>
<gene>
    <name evidence="15" type="ORF">P73_2644</name>
</gene>
<comment type="similarity">
    <text evidence="2">Belongs to the bacterial solute-binding protein ModA family.</text>
</comment>
<feature type="binding site" evidence="13">
    <location>
        <position position="181"/>
    </location>
    <ligand>
        <name>molybdate</name>
        <dbReference type="ChEBI" id="CHEBI:36264"/>
    </ligand>
</feature>
<feature type="binding site" evidence="13">
    <location>
        <position position="199"/>
    </location>
    <ligand>
        <name>molybdate</name>
        <dbReference type="ChEBI" id="CHEBI:36264"/>
    </ligand>
</feature>
<evidence type="ECO:0000256" key="10">
    <source>
        <dbReference type="ARBA" id="ARBA00062515"/>
    </source>
</evidence>
<dbReference type="PIRSF" id="PIRSF004846">
    <property type="entry name" value="ModA"/>
    <property type="match status" value="1"/>
</dbReference>
<dbReference type="RefSeq" id="WP_043869948.1">
    <property type="nucleotide sequence ID" value="NZ_CP004393.1"/>
</dbReference>
<keyword evidence="3" id="KW-0813">Transport</keyword>
<dbReference type="InterPro" id="IPR005950">
    <property type="entry name" value="ModA"/>
</dbReference>
<dbReference type="Proteomes" id="UP000031521">
    <property type="component" value="Chromosome"/>
</dbReference>
<protein>
    <recommendedName>
        <fullName evidence="11">Molybdate-binding protein ModA</fullName>
    </recommendedName>
    <alternativeName>
        <fullName evidence="12">Molybdate/tungstate-binding protein ModA</fullName>
    </alternativeName>
</protein>
<feature type="binding site" evidence="13">
    <location>
        <position position="42"/>
    </location>
    <ligand>
        <name>molybdate</name>
        <dbReference type="ChEBI" id="CHEBI:36264"/>
    </ligand>
</feature>
<keyword evidence="16" id="KW-1185">Reference proteome</keyword>
<dbReference type="Pfam" id="PF13531">
    <property type="entry name" value="SBP_bac_11"/>
    <property type="match status" value="1"/>
</dbReference>
<keyword evidence="6 14" id="KW-0732">Signal</keyword>
<dbReference type="FunFam" id="3.40.190.10:FF:000030">
    <property type="entry name" value="Molybdate ABC transporter substrate-binding protein"/>
    <property type="match status" value="1"/>
</dbReference>
<keyword evidence="13" id="KW-0500">Molybdenum</keyword>
<proteinExistence type="inferred from homology"/>
<dbReference type="OrthoDB" id="9785015at2"/>
<evidence type="ECO:0000313" key="16">
    <source>
        <dbReference type="Proteomes" id="UP000031521"/>
    </source>
</evidence>
<comment type="subunit">
    <text evidence="10">The complex is composed of two ATP-binding proteins (ModC), two transmembrane proteins (ModB) and a solute-binding protein (ModA).</text>
</comment>
<keyword evidence="4" id="KW-1003">Cell membrane</keyword>
<evidence type="ECO:0000256" key="3">
    <source>
        <dbReference type="ARBA" id="ARBA00022448"/>
    </source>
</evidence>
<evidence type="ECO:0000256" key="14">
    <source>
        <dbReference type="SAM" id="SignalP"/>
    </source>
</evidence>
<dbReference type="STRING" id="1208324.P73_2644"/>
<keyword evidence="5 13" id="KW-0479">Metal-binding</keyword>
<dbReference type="PROSITE" id="PS51257">
    <property type="entry name" value="PROKAR_LIPOPROTEIN"/>
    <property type="match status" value="1"/>
</dbReference>
<dbReference type="SUPFAM" id="SSF53850">
    <property type="entry name" value="Periplasmic binding protein-like II"/>
    <property type="match status" value="1"/>
</dbReference>
<evidence type="ECO:0000256" key="8">
    <source>
        <dbReference type="ARBA" id="ARBA00023245"/>
    </source>
</evidence>
<dbReference type="PANTHER" id="PTHR30632">
    <property type="entry name" value="MOLYBDATE-BINDING PERIPLASMIC PROTEIN"/>
    <property type="match status" value="1"/>
</dbReference>
<dbReference type="InterPro" id="IPR050682">
    <property type="entry name" value="ModA/WtpA"/>
</dbReference>
<dbReference type="GO" id="GO:0030973">
    <property type="term" value="F:molybdate ion binding"/>
    <property type="evidence" value="ECO:0007669"/>
    <property type="project" value="TreeGrafter"/>
</dbReference>
<dbReference type="GO" id="GO:0030288">
    <property type="term" value="C:outer membrane-bounded periplasmic space"/>
    <property type="evidence" value="ECO:0007669"/>
    <property type="project" value="TreeGrafter"/>
</dbReference>
<evidence type="ECO:0000256" key="9">
    <source>
        <dbReference type="ARBA" id="ARBA00056002"/>
    </source>
</evidence>
<dbReference type="KEGG" id="cid:P73_2644"/>
<comment type="function">
    <text evidence="9">Involved in the transport of molybdenum into the cell. Part of the binding-protein-dependent transport system ModABCD.</text>
</comment>
<evidence type="ECO:0000256" key="1">
    <source>
        <dbReference type="ARBA" id="ARBA00004236"/>
    </source>
</evidence>
<dbReference type="Gene3D" id="3.40.190.10">
    <property type="entry name" value="Periplasmic binding protein-like II"/>
    <property type="match status" value="2"/>
</dbReference>
<evidence type="ECO:0000256" key="6">
    <source>
        <dbReference type="ARBA" id="ARBA00022729"/>
    </source>
</evidence>
<dbReference type="GO" id="GO:0015689">
    <property type="term" value="P:molybdate ion transport"/>
    <property type="evidence" value="ECO:0007669"/>
    <property type="project" value="InterPro"/>
</dbReference>
<evidence type="ECO:0000256" key="2">
    <source>
        <dbReference type="ARBA" id="ARBA00009175"/>
    </source>
</evidence>
<dbReference type="PANTHER" id="PTHR30632:SF17">
    <property type="entry name" value="MOLYBDATE-BINDING PROTEIN MODA"/>
    <property type="match status" value="1"/>
</dbReference>
<dbReference type="EMBL" id="CP004393">
    <property type="protein sequence ID" value="AJE47359.1"/>
    <property type="molecule type" value="Genomic_DNA"/>
</dbReference>
<accession>A0A0B5DWD4</accession>
<organism evidence="15 16">
    <name type="scientific">Celeribacter indicus</name>
    <dbReference type="NCBI Taxonomy" id="1208324"/>
    <lineage>
        <taxon>Bacteria</taxon>
        <taxon>Pseudomonadati</taxon>
        <taxon>Pseudomonadota</taxon>
        <taxon>Alphaproteobacteria</taxon>
        <taxon>Rhodobacterales</taxon>
        <taxon>Roseobacteraceae</taxon>
        <taxon>Celeribacter</taxon>
    </lineage>
</organism>
<keyword evidence="8" id="KW-0826">Tungsten</keyword>
<feature type="binding site" evidence="13">
    <location>
        <position position="154"/>
    </location>
    <ligand>
        <name>molybdate</name>
        <dbReference type="ChEBI" id="CHEBI:36264"/>
    </ligand>
</feature>
<feature type="chain" id="PRO_5002114099" description="Molybdate-binding protein ModA" evidence="14">
    <location>
        <begin position="26"/>
        <end position="265"/>
    </location>
</feature>
<dbReference type="AlphaFoldDB" id="A0A0B5DWD4"/>
<evidence type="ECO:0000256" key="4">
    <source>
        <dbReference type="ARBA" id="ARBA00022475"/>
    </source>
</evidence>
<keyword evidence="7" id="KW-0472">Membrane</keyword>
<evidence type="ECO:0000256" key="12">
    <source>
        <dbReference type="ARBA" id="ARBA00078141"/>
    </source>
</evidence>
<evidence type="ECO:0000256" key="5">
    <source>
        <dbReference type="ARBA" id="ARBA00022723"/>
    </source>
</evidence>
<dbReference type="GO" id="GO:0046872">
    <property type="term" value="F:metal ion binding"/>
    <property type="evidence" value="ECO:0007669"/>
    <property type="project" value="UniProtKB-KW"/>
</dbReference>
<evidence type="ECO:0000313" key="15">
    <source>
        <dbReference type="EMBL" id="AJE47359.1"/>
    </source>
</evidence>
<evidence type="ECO:0000256" key="11">
    <source>
        <dbReference type="ARBA" id="ARBA00073171"/>
    </source>
</evidence>
<dbReference type="GO" id="GO:0005886">
    <property type="term" value="C:plasma membrane"/>
    <property type="evidence" value="ECO:0007669"/>
    <property type="project" value="UniProtKB-SubCell"/>
</dbReference>
<name>A0A0B5DWD4_9RHOB</name>
<dbReference type="HOGENOM" id="CLU_065520_3_0_5"/>
<dbReference type="NCBIfam" id="NF007958">
    <property type="entry name" value="PRK10677.1"/>
    <property type="match status" value="1"/>
</dbReference>
<feature type="signal peptide" evidence="14">
    <location>
        <begin position="1"/>
        <end position="25"/>
    </location>
</feature>
<dbReference type="NCBIfam" id="TIGR01256">
    <property type="entry name" value="modA"/>
    <property type="match status" value="1"/>
</dbReference>
<reference evidence="15 16" key="1">
    <citation type="journal article" date="2014" name="Int. J. Syst. Evol. Microbiol.">
        <title>Celeribacter indicus sp. nov., a polycyclic aromatic hydrocarbon-degrading bacterium from deep-sea sediment and reclassification of Huaishuia halophila as Celeribacter halophilus comb. nov.</title>
        <authorList>
            <person name="Lai Q."/>
            <person name="Cao J."/>
            <person name="Yuan J."/>
            <person name="Li F."/>
            <person name="Shao Z."/>
        </authorList>
    </citation>
    <scope>NUCLEOTIDE SEQUENCE [LARGE SCALE GENOMIC DNA]</scope>
    <source>
        <strain evidence="15">P73</strain>
    </source>
</reference>